<reference evidence="1 2" key="1">
    <citation type="journal article" date="2010" name="Stand. Genomic Sci.">
        <title>Complete genome sequence of Ferrimonas balearica type strain (PAT).</title>
        <authorList>
            <person name="Nolan M."/>
            <person name="Sikorski J."/>
            <person name="Davenport K."/>
            <person name="Lucas S."/>
            <person name="Glavina Del Rio T."/>
            <person name="Tice H."/>
            <person name="Cheng J."/>
            <person name="Goodwin L."/>
            <person name="Pitluck S."/>
            <person name="Liolios K."/>
            <person name="Ivanova N."/>
            <person name="Mavromatis K."/>
            <person name="Ovchinnikova G."/>
            <person name="Pati A."/>
            <person name="Chen A."/>
            <person name="Palaniappan K."/>
            <person name="Land M."/>
            <person name="Hauser L."/>
            <person name="Chang Y."/>
            <person name="Jeffries C."/>
            <person name="Tapia R."/>
            <person name="Brettin T."/>
            <person name="Detter J."/>
            <person name="Han C."/>
            <person name="Yasawong M."/>
            <person name="Rohde M."/>
            <person name="Tindall B."/>
            <person name="Goker M."/>
            <person name="Woyke T."/>
            <person name="Bristow J."/>
            <person name="Eisen J."/>
            <person name="Markowitz V."/>
            <person name="Hugenholtz P."/>
            <person name="Kyrpides N."/>
            <person name="Klenk H."/>
            <person name="Lapidus A."/>
        </authorList>
    </citation>
    <scope>NUCLEOTIDE SEQUENCE [LARGE SCALE GENOMIC DNA]</scope>
    <source>
        <strain evidence="2">DSM 9799 / CCM 4581 / KCTC 23876 / PAT</strain>
    </source>
</reference>
<name>E1SW52_FERBD</name>
<accession>E1SW52</accession>
<evidence type="ECO:0000313" key="1">
    <source>
        <dbReference type="EMBL" id="ADN74352.1"/>
    </source>
</evidence>
<dbReference type="KEGG" id="fbl:Fbal_0138"/>
<dbReference type="HOGENOM" id="CLU_859823_0_0_6"/>
<evidence type="ECO:0000313" key="2">
    <source>
        <dbReference type="Proteomes" id="UP000006683"/>
    </source>
</evidence>
<dbReference type="STRING" id="550540.Fbal_0138"/>
<proteinExistence type="predicted"/>
<sequence>MGEMKGMETHSAGNATSKATVLLLPPTGWQGEALLASYRALAMALAQHTEVTVQWAGYQQLPNQLAFKAIPHFLARHPGTTVISHCPLPPSWPLAGARVILTLLPHQLANLPRRSQVDDIWLLDGAALPLLTRLKLALWHRPRPTTYSLWRPPVTGTTDALPGYLFLLSQRLSPAERELVSEVAQVVSIQRQCPVYLWLNGSPPPGLRGVTLLPEQDETALQQHLNQARAIISDQWHWLLCGAHAERPTLALTEPGTPLQKGCHRLGIGTESVQRQALTQAVLSLTEAPIGQPANQLDVAIKQLAQQWDGPLGSDAVSGYTSP</sequence>
<protein>
    <submittedName>
        <fullName evidence="1">Uncharacterized protein</fullName>
    </submittedName>
</protein>
<keyword evidence="2" id="KW-1185">Reference proteome</keyword>
<organism evidence="1 2">
    <name type="scientific">Ferrimonas balearica (strain DSM 9799 / CCM 4581 / KCTC 23876 / PAT)</name>
    <dbReference type="NCBI Taxonomy" id="550540"/>
    <lineage>
        <taxon>Bacteria</taxon>
        <taxon>Pseudomonadati</taxon>
        <taxon>Pseudomonadota</taxon>
        <taxon>Gammaproteobacteria</taxon>
        <taxon>Alteromonadales</taxon>
        <taxon>Ferrimonadaceae</taxon>
        <taxon>Ferrimonas</taxon>
    </lineage>
</organism>
<dbReference type="Proteomes" id="UP000006683">
    <property type="component" value="Chromosome"/>
</dbReference>
<dbReference type="EMBL" id="CP002209">
    <property type="protein sequence ID" value="ADN74352.1"/>
    <property type="molecule type" value="Genomic_DNA"/>
</dbReference>
<dbReference type="AlphaFoldDB" id="E1SW52"/>
<gene>
    <name evidence="1" type="ordered locus">Fbal_0138</name>
</gene>